<evidence type="ECO:0000313" key="2">
    <source>
        <dbReference type="Proteomes" id="UP000179621"/>
    </source>
</evidence>
<organism evidence="1 2">
    <name type="scientific">Mycobacteroides saopaulense</name>
    <dbReference type="NCBI Taxonomy" id="1578165"/>
    <lineage>
        <taxon>Bacteria</taxon>
        <taxon>Bacillati</taxon>
        <taxon>Actinomycetota</taxon>
        <taxon>Actinomycetes</taxon>
        <taxon>Mycobacteriales</taxon>
        <taxon>Mycobacteriaceae</taxon>
        <taxon>Mycobacteroides</taxon>
    </lineage>
</organism>
<dbReference type="Proteomes" id="UP000179621">
    <property type="component" value="Unassembled WGS sequence"/>
</dbReference>
<protein>
    <submittedName>
        <fullName evidence="1">Uncharacterized protein</fullName>
    </submittedName>
</protein>
<gene>
    <name evidence="1" type="ORF">BKG73_13335</name>
</gene>
<sequence length="87" mass="9890">MDALTAEDFRRFPRDKQLAFGRGLRDRMPRRRLGKLSEESRRDPIAVLAAQNASTGLFHLRGWEMVRSLPSGHVGCAMTCPILIQRP</sequence>
<dbReference type="EMBL" id="MLIH01000025">
    <property type="protein sequence ID" value="OHU09032.1"/>
    <property type="molecule type" value="Genomic_DNA"/>
</dbReference>
<evidence type="ECO:0000313" key="1">
    <source>
        <dbReference type="EMBL" id="OHU09032.1"/>
    </source>
</evidence>
<reference evidence="1 2" key="1">
    <citation type="submission" date="2016-10" db="EMBL/GenBank/DDBJ databases">
        <title>Evaluation of Human, Animal and Environmental Mycobacterium chelonae Isolates by Core Genome Phylogenomic Analysis, Targeted Gene Comparison, and Anti-microbial Susceptibility Patterns: A Tale of Mistaken Identities.</title>
        <authorList>
            <person name="Fogelson S.B."/>
            <person name="Camus A.C."/>
            <person name="Lorenz W."/>
            <person name="Vasireddy R."/>
            <person name="Vasireddy S."/>
            <person name="Smith T."/>
            <person name="Brown-Elliott B.A."/>
            <person name="Wallace R.J.Jr."/>
            <person name="Hasan N.A."/>
            <person name="Reischl U."/>
            <person name="Sanchez S."/>
        </authorList>
    </citation>
    <scope>NUCLEOTIDE SEQUENCE [LARGE SCALE GENOMIC DNA]</scope>
    <source>
        <strain evidence="1 2">8528</strain>
    </source>
</reference>
<comment type="caution">
    <text evidence="1">The sequence shown here is derived from an EMBL/GenBank/DDBJ whole genome shotgun (WGS) entry which is preliminary data.</text>
</comment>
<accession>A0ABX3BZ57</accession>
<keyword evidence="2" id="KW-1185">Reference proteome</keyword>
<name>A0ABX3BZ57_9MYCO</name>
<proteinExistence type="predicted"/>